<keyword evidence="3" id="KW-1185">Reference proteome</keyword>
<protein>
    <submittedName>
        <fullName evidence="2">Uncharacterized protein</fullName>
    </submittedName>
</protein>
<dbReference type="AlphaFoldDB" id="A0AAD7S8I5"/>
<evidence type="ECO:0000313" key="2">
    <source>
        <dbReference type="EMBL" id="KAJ8397925.1"/>
    </source>
</evidence>
<dbReference type="EMBL" id="JAINUG010000094">
    <property type="protein sequence ID" value="KAJ8397925.1"/>
    <property type="molecule type" value="Genomic_DNA"/>
</dbReference>
<dbReference type="Proteomes" id="UP001221898">
    <property type="component" value="Unassembled WGS sequence"/>
</dbReference>
<proteinExistence type="predicted"/>
<gene>
    <name evidence="2" type="ORF">AAFF_G00432720</name>
</gene>
<name>A0AAD7S8I5_9TELE</name>
<feature type="region of interest" description="Disordered" evidence="1">
    <location>
        <begin position="1"/>
        <end position="21"/>
    </location>
</feature>
<comment type="caution">
    <text evidence="2">The sequence shown here is derived from an EMBL/GenBank/DDBJ whole genome shotgun (WGS) entry which is preliminary data.</text>
</comment>
<reference evidence="2" key="1">
    <citation type="journal article" date="2023" name="Science">
        <title>Genome structures resolve the early diversification of teleost fishes.</title>
        <authorList>
            <person name="Parey E."/>
            <person name="Louis A."/>
            <person name="Montfort J."/>
            <person name="Bouchez O."/>
            <person name="Roques C."/>
            <person name="Iampietro C."/>
            <person name="Lluch J."/>
            <person name="Castinel A."/>
            <person name="Donnadieu C."/>
            <person name="Desvignes T."/>
            <person name="Floi Bucao C."/>
            <person name="Jouanno E."/>
            <person name="Wen M."/>
            <person name="Mejri S."/>
            <person name="Dirks R."/>
            <person name="Jansen H."/>
            <person name="Henkel C."/>
            <person name="Chen W.J."/>
            <person name="Zahm M."/>
            <person name="Cabau C."/>
            <person name="Klopp C."/>
            <person name="Thompson A.W."/>
            <person name="Robinson-Rechavi M."/>
            <person name="Braasch I."/>
            <person name="Lecointre G."/>
            <person name="Bobe J."/>
            <person name="Postlethwait J.H."/>
            <person name="Berthelot C."/>
            <person name="Roest Crollius H."/>
            <person name="Guiguen Y."/>
        </authorList>
    </citation>
    <scope>NUCLEOTIDE SEQUENCE</scope>
    <source>
        <strain evidence="2">NC1722</strain>
    </source>
</reference>
<evidence type="ECO:0000256" key="1">
    <source>
        <dbReference type="SAM" id="MobiDB-lite"/>
    </source>
</evidence>
<evidence type="ECO:0000313" key="3">
    <source>
        <dbReference type="Proteomes" id="UP001221898"/>
    </source>
</evidence>
<organism evidence="2 3">
    <name type="scientific">Aldrovandia affinis</name>
    <dbReference type="NCBI Taxonomy" id="143900"/>
    <lineage>
        <taxon>Eukaryota</taxon>
        <taxon>Metazoa</taxon>
        <taxon>Chordata</taxon>
        <taxon>Craniata</taxon>
        <taxon>Vertebrata</taxon>
        <taxon>Euteleostomi</taxon>
        <taxon>Actinopterygii</taxon>
        <taxon>Neopterygii</taxon>
        <taxon>Teleostei</taxon>
        <taxon>Notacanthiformes</taxon>
        <taxon>Halosauridae</taxon>
        <taxon>Aldrovandia</taxon>
    </lineage>
</organism>
<sequence length="72" mass="8158">MGPGTRASEREQRVAPRMRSVRHDCGRAITARTIVFTRSQTVRQRGIAEDKLSVENSEDTDLTVLLTRMIMV</sequence>
<accession>A0AAD7S8I5</accession>